<dbReference type="Pfam" id="PF24092">
    <property type="entry name" value="DUF7373_C"/>
    <property type="match status" value="1"/>
</dbReference>
<dbReference type="InterPro" id="IPR055797">
    <property type="entry name" value="DUF7373"/>
</dbReference>
<evidence type="ECO:0000313" key="4">
    <source>
        <dbReference type="EMBL" id="PWV76415.1"/>
    </source>
</evidence>
<reference evidence="4 5" key="1">
    <citation type="submission" date="2018-05" db="EMBL/GenBank/DDBJ databases">
        <title>Genomic Encyclopedia of Type Strains, Phase IV (KMG-IV): sequencing the most valuable type-strain genomes for metagenomic binning, comparative biology and taxonomic classification.</title>
        <authorList>
            <person name="Goeker M."/>
        </authorList>
    </citation>
    <scope>NUCLEOTIDE SEQUENCE [LARGE SCALE GENOMIC DNA]</scope>
    <source>
        <strain evidence="4 5">DSM 44717</strain>
    </source>
</reference>
<dbReference type="Pfam" id="PF24088">
    <property type="entry name" value="DUF7373"/>
    <property type="match status" value="1"/>
</dbReference>
<dbReference type="AlphaFoldDB" id="A0A317NN17"/>
<evidence type="ECO:0000313" key="5">
    <source>
        <dbReference type="Proteomes" id="UP000246410"/>
    </source>
</evidence>
<comment type="caution">
    <text evidence="4">The sequence shown here is derived from an EMBL/GenBank/DDBJ whole genome shotgun (WGS) entry which is preliminary data.</text>
</comment>
<dbReference type="RefSeq" id="WP_146229287.1">
    <property type="nucleotide sequence ID" value="NZ_QGTL01000004.1"/>
</dbReference>
<dbReference type="Proteomes" id="UP000246410">
    <property type="component" value="Unassembled WGS sequence"/>
</dbReference>
<protein>
    <submittedName>
        <fullName evidence="4">Uncharacterized protein</fullName>
    </submittedName>
</protein>
<feature type="domain" description="DUF7373" evidence="2">
    <location>
        <begin position="44"/>
        <end position="235"/>
    </location>
</feature>
<name>A0A317NN17_9NOCA</name>
<dbReference type="EMBL" id="QGTL01000004">
    <property type="protein sequence ID" value="PWV76415.1"/>
    <property type="molecule type" value="Genomic_DNA"/>
</dbReference>
<gene>
    <name evidence="4" type="ORF">DFR69_104522</name>
</gene>
<feature type="chain" id="PRO_5016316822" evidence="1">
    <location>
        <begin position="22"/>
        <end position="389"/>
    </location>
</feature>
<sequence length="389" mass="41793">MRYRSRRLAALAVTVVGFAAACGDQSAVPDHGAYSVRPIAAVYDDTASRSRGILVESLRLGEHLLIAEEVDPDLSISRGGGVIADHDGVDGLLSAVQLAALRPFDVLGAFGAIAGNDQLHNEAVDKALTISLVALPSEENAAAAAAAMAAADFGANAENAPLPVPEFPAALTHWRPGVPTVGSWLVWKNLVIRVFAKVAEPRPEVLVDLLTRTYRAQLAELGTFTPTPAAELATARIDRDGLLTRLVSTGDTTPDRKEFAVYGPRAYALLLDRPMTRSRMFAEHRVSAIAVSHNKILYRTESPTAAESFDAAIQAGQAEEYVPMRGVSAAAEVSCFRALRPDLRLVQARRFTCLIRHDEFVVRVYSNQELDARQLAAAQYTLLADSQGS</sequence>
<accession>A0A317NN17</accession>
<proteinExistence type="predicted"/>
<keyword evidence="5" id="KW-1185">Reference proteome</keyword>
<evidence type="ECO:0000259" key="2">
    <source>
        <dbReference type="Pfam" id="PF24088"/>
    </source>
</evidence>
<feature type="signal peptide" evidence="1">
    <location>
        <begin position="1"/>
        <end position="21"/>
    </location>
</feature>
<dbReference type="InterPro" id="IPR056463">
    <property type="entry name" value="DUF7373_C"/>
</dbReference>
<organism evidence="4 5">
    <name type="scientific">Nocardia neocaledoniensis</name>
    <dbReference type="NCBI Taxonomy" id="236511"/>
    <lineage>
        <taxon>Bacteria</taxon>
        <taxon>Bacillati</taxon>
        <taxon>Actinomycetota</taxon>
        <taxon>Actinomycetes</taxon>
        <taxon>Mycobacteriales</taxon>
        <taxon>Nocardiaceae</taxon>
        <taxon>Nocardia</taxon>
    </lineage>
</organism>
<feature type="domain" description="DUF7373" evidence="3">
    <location>
        <begin position="242"/>
        <end position="386"/>
    </location>
</feature>
<evidence type="ECO:0000256" key="1">
    <source>
        <dbReference type="SAM" id="SignalP"/>
    </source>
</evidence>
<evidence type="ECO:0000259" key="3">
    <source>
        <dbReference type="Pfam" id="PF24092"/>
    </source>
</evidence>
<dbReference type="PROSITE" id="PS51257">
    <property type="entry name" value="PROKAR_LIPOPROTEIN"/>
    <property type="match status" value="1"/>
</dbReference>
<keyword evidence="1" id="KW-0732">Signal</keyword>